<evidence type="ECO:0000256" key="1">
    <source>
        <dbReference type="ARBA" id="ARBA00023125"/>
    </source>
</evidence>
<evidence type="ECO:0000313" key="5">
    <source>
        <dbReference type="Proteomes" id="UP000320300"/>
    </source>
</evidence>
<organism evidence="4 5">
    <name type="scientific">Pedobacter westerhofensis</name>
    <dbReference type="NCBI Taxonomy" id="425512"/>
    <lineage>
        <taxon>Bacteria</taxon>
        <taxon>Pseudomonadati</taxon>
        <taxon>Bacteroidota</taxon>
        <taxon>Sphingobacteriia</taxon>
        <taxon>Sphingobacteriales</taxon>
        <taxon>Sphingobacteriaceae</taxon>
        <taxon>Pedobacter</taxon>
    </lineage>
</organism>
<dbReference type="RefSeq" id="WP_317132110.1">
    <property type="nucleotide sequence ID" value="NZ_CBCSJO010000011.1"/>
</dbReference>
<gene>
    <name evidence="4" type="ORF">SAMN06265348_112230</name>
</gene>
<evidence type="ECO:0000259" key="2">
    <source>
        <dbReference type="Pfam" id="PF13102"/>
    </source>
</evidence>
<feature type="domain" description="Arm DNA-binding" evidence="3">
    <location>
        <begin position="9"/>
        <end position="96"/>
    </location>
</feature>
<dbReference type="InterPro" id="IPR025269">
    <property type="entry name" value="SAM-like_dom"/>
</dbReference>
<dbReference type="EMBL" id="FXTN01000012">
    <property type="protein sequence ID" value="SMO95934.1"/>
    <property type="molecule type" value="Genomic_DNA"/>
</dbReference>
<accession>A0A521FIU4</accession>
<dbReference type="InterPro" id="IPR035386">
    <property type="entry name" value="Arm-DNA-bind_5"/>
</dbReference>
<keyword evidence="5" id="KW-1185">Reference proteome</keyword>
<keyword evidence="1" id="KW-0238">DNA-binding</keyword>
<dbReference type="AlphaFoldDB" id="A0A521FIU4"/>
<feature type="domain" description="Phage integrase SAM-like" evidence="2">
    <location>
        <begin position="109"/>
        <end position="194"/>
    </location>
</feature>
<proteinExistence type="predicted"/>
<dbReference type="GO" id="GO:0003677">
    <property type="term" value="F:DNA binding"/>
    <property type="evidence" value="ECO:0007669"/>
    <property type="project" value="UniProtKB-KW"/>
</dbReference>
<dbReference type="Proteomes" id="UP000320300">
    <property type="component" value="Unassembled WGS sequence"/>
</dbReference>
<evidence type="ECO:0000259" key="3">
    <source>
        <dbReference type="Pfam" id="PF17293"/>
    </source>
</evidence>
<name>A0A521FIU4_9SPHI</name>
<dbReference type="Pfam" id="PF17293">
    <property type="entry name" value="Arm-DNA-bind_5"/>
    <property type="match status" value="1"/>
</dbReference>
<protein>
    <submittedName>
        <fullName evidence="4">Phage integrase SAM-like domain-containing protein</fullName>
    </submittedName>
</protein>
<sequence>MKTNFSLLFYLKKRKNYVNGNVPIYMRITVEGNRAEIATNRDCDPKRWNAKGGRAIGSKEEIKVLNTHLDQLQNAVYYAHQRVFDMGLPITADAIKSSYLGTLINSHTLLEAVADHNLKMEQLVGKDYVRGTLNRYKVLERHLKVFIPLKYGVADMDIRTIDQAFLNGFDHYLRSDKNCANNYVVRTLKILERSFASVWKMNG</sequence>
<reference evidence="4 5" key="1">
    <citation type="submission" date="2017-05" db="EMBL/GenBank/DDBJ databases">
        <authorList>
            <person name="Varghese N."/>
            <person name="Submissions S."/>
        </authorList>
    </citation>
    <scope>NUCLEOTIDE SEQUENCE [LARGE SCALE GENOMIC DNA]</scope>
    <source>
        <strain evidence="4 5">DSM 19036</strain>
    </source>
</reference>
<dbReference type="Pfam" id="PF13102">
    <property type="entry name" value="Phage_int_SAM_5"/>
    <property type="match status" value="1"/>
</dbReference>
<dbReference type="InterPro" id="IPR010998">
    <property type="entry name" value="Integrase_recombinase_N"/>
</dbReference>
<evidence type="ECO:0000313" key="4">
    <source>
        <dbReference type="EMBL" id="SMO95934.1"/>
    </source>
</evidence>
<dbReference type="Gene3D" id="1.10.150.130">
    <property type="match status" value="1"/>
</dbReference>